<reference evidence="2" key="3">
    <citation type="submission" date="2022-11" db="EMBL/GenBank/DDBJ databases">
        <title>Temperate bacteriophages infecting mucin-degrading bacterium Ruminococcus gnavus from the human gut.</title>
        <authorList>
            <person name="Buttimer C."/>
        </authorList>
    </citation>
    <scope>NUCLEOTIDE SEQUENCE</scope>
    <source>
        <strain evidence="2">CCUG 52279</strain>
    </source>
</reference>
<feature type="transmembrane region" description="Helical" evidence="1">
    <location>
        <begin position="21"/>
        <end position="41"/>
    </location>
</feature>
<reference evidence="8 9" key="1">
    <citation type="journal article" date="2017" name="Genome Med.">
        <title>A novel Ruminococcus gnavus clade enriched in inflammatory bowel disease patients.</title>
        <authorList>
            <person name="Hall A.B."/>
            <person name="Yassour M."/>
            <person name="Sauk J."/>
            <person name="Garner A."/>
            <person name="Jiang X."/>
            <person name="Arthur T."/>
            <person name="Lagoudas G.K."/>
            <person name="Vatanen T."/>
            <person name="Fornelos N."/>
            <person name="Wilson R."/>
            <person name="Bertha M."/>
            <person name="Cohen M."/>
            <person name="Garber J."/>
            <person name="Khalili H."/>
            <person name="Gevers D."/>
            <person name="Ananthakrishnan A.N."/>
            <person name="Kugathasan S."/>
            <person name="Lander E.S."/>
            <person name="Blainey P."/>
            <person name="Vlamakis H."/>
            <person name="Xavier R.J."/>
            <person name="Huttenhower C."/>
        </authorList>
    </citation>
    <scope>NUCLEOTIDE SEQUENCE [LARGE SCALE GENOMIC DNA]</scope>
    <source>
        <strain evidence="3 9">RJX1118</strain>
        <strain evidence="4 10">RJX1124</strain>
        <strain evidence="5 11">RJX1125</strain>
        <strain evidence="6 8">RJX1128</strain>
    </source>
</reference>
<dbReference type="EMBL" id="QRWQ01000002">
    <property type="protein sequence ID" value="RGT41310.1"/>
    <property type="molecule type" value="Genomic_DNA"/>
</dbReference>
<evidence type="ECO:0000313" key="5">
    <source>
        <dbReference type="EMBL" id="PLT74950.1"/>
    </source>
</evidence>
<dbReference type="EMBL" id="NIHS01000006">
    <property type="protein sequence ID" value="PLT73718.1"/>
    <property type="molecule type" value="Genomic_DNA"/>
</dbReference>
<dbReference type="RefSeq" id="WP_101870370.1">
    <property type="nucleotide sequence ID" value="NZ_JAQMLP010000003.1"/>
</dbReference>
<keyword evidence="1" id="KW-0812">Transmembrane</keyword>
<evidence type="ECO:0000313" key="3">
    <source>
        <dbReference type="EMBL" id="PLT58163.1"/>
    </source>
</evidence>
<dbReference type="Proteomes" id="UP000283834">
    <property type="component" value="Unassembled WGS sequence"/>
</dbReference>
<dbReference type="Proteomes" id="UP000234891">
    <property type="component" value="Unassembled WGS sequence"/>
</dbReference>
<keyword evidence="1" id="KW-1133">Transmembrane helix</keyword>
<evidence type="ECO:0000313" key="9">
    <source>
        <dbReference type="Proteomes" id="UP000234849"/>
    </source>
</evidence>
<keyword evidence="1" id="KW-0472">Membrane</keyword>
<evidence type="ECO:0000313" key="10">
    <source>
        <dbReference type="Proteomes" id="UP000234891"/>
    </source>
</evidence>
<reference evidence="7 12" key="2">
    <citation type="submission" date="2018-08" db="EMBL/GenBank/DDBJ databases">
        <title>A genome reference for cultivated species of the human gut microbiota.</title>
        <authorList>
            <person name="Zou Y."/>
            <person name="Xue W."/>
            <person name="Luo G."/>
        </authorList>
    </citation>
    <scope>NUCLEOTIDE SEQUENCE [LARGE SCALE GENOMIC DNA]</scope>
    <source>
        <strain evidence="7 12">AF19-16AC</strain>
    </source>
</reference>
<evidence type="ECO:0000313" key="6">
    <source>
        <dbReference type="EMBL" id="PLT88900.1"/>
    </source>
</evidence>
<evidence type="ECO:0000313" key="12">
    <source>
        <dbReference type="Proteomes" id="UP000283834"/>
    </source>
</evidence>
<dbReference type="AlphaFoldDB" id="A0A2N5Q320"/>
<protein>
    <submittedName>
        <fullName evidence="6">Uncharacterized protein</fullName>
    </submittedName>
</protein>
<dbReference type="EMBL" id="NIHT01000012">
    <property type="protein sequence ID" value="PLT74950.1"/>
    <property type="molecule type" value="Genomic_DNA"/>
</dbReference>
<evidence type="ECO:0000313" key="7">
    <source>
        <dbReference type="EMBL" id="RGT41310.1"/>
    </source>
</evidence>
<dbReference type="Proteomes" id="UP001076974">
    <property type="component" value="Unassembled WGS sequence"/>
</dbReference>
<name>A0A2N5Q320_MEDGN</name>
<dbReference type="EMBL" id="NIHW01000003">
    <property type="protein sequence ID" value="PLT88900.1"/>
    <property type="molecule type" value="Genomic_DNA"/>
</dbReference>
<dbReference type="Proteomes" id="UP000234849">
    <property type="component" value="Unassembled WGS sequence"/>
</dbReference>
<evidence type="ECO:0000313" key="2">
    <source>
        <dbReference type="EMBL" id="MCZ0688702.1"/>
    </source>
</evidence>
<evidence type="ECO:0000313" key="4">
    <source>
        <dbReference type="EMBL" id="PLT73718.1"/>
    </source>
</evidence>
<evidence type="ECO:0000313" key="11">
    <source>
        <dbReference type="Proteomes" id="UP000235093"/>
    </source>
</evidence>
<gene>
    <name evidence="3" type="ORF">CDL18_00865</name>
    <name evidence="6" type="ORF">CDL20_02165</name>
    <name evidence="5" type="ORF">CDL23_08705</name>
    <name evidence="4" type="ORF">CDL26_05360</name>
    <name evidence="7" type="ORF">DWX36_03245</name>
    <name evidence="2" type="ORF">OZZ16_02035</name>
</gene>
<dbReference type="Proteomes" id="UP000234840">
    <property type="component" value="Unassembled WGS sequence"/>
</dbReference>
<dbReference type="EMBL" id="JAPRBD010000001">
    <property type="protein sequence ID" value="MCZ0688702.1"/>
    <property type="molecule type" value="Genomic_DNA"/>
</dbReference>
<comment type="caution">
    <text evidence="6">The sequence shown here is derived from an EMBL/GenBank/DDBJ whole genome shotgun (WGS) entry which is preliminary data.</text>
</comment>
<accession>A0A2N5Q320</accession>
<dbReference type="EMBL" id="NIHM01000001">
    <property type="protein sequence ID" value="PLT58163.1"/>
    <property type="molecule type" value="Genomic_DNA"/>
</dbReference>
<evidence type="ECO:0000256" key="1">
    <source>
        <dbReference type="SAM" id="Phobius"/>
    </source>
</evidence>
<sequence length="154" mass="17467">MTESMFAKNDEEKRNRLWKTAISVSTLVIILIAVFFVIKLFTSNPLEGTWVREDSDLMLTISGEDQAVVQWPEEFESADVRVSVECSVDTDMKVITLHTDAAELQKAAEESGVDTAKLDTALQKLDGTYEYNLEQKELTLTEREYGSQMTFTKK</sequence>
<proteinExistence type="predicted"/>
<evidence type="ECO:0000313" key="8">
    <source>
        <dbReference type="Proteomes" id="UP000234840"/>
    </source>
</evidence>
<dbReference type="Proteomes" id="UP000235093">
    <property type="component" value="Unassembled WGS sequence"/>
</dbReference>
<organism evidence="6 8">
    <name type="scientific">Mediterraneibacter gnavus</name>
    <name type="common">Ruminococcus gnavus</name>
    <dbReference type="NCBI Taxonomy" id="33038"/>
    <lineage>
        <taxon>Bacteria</taxon>
        <taxon>Bacillati</taxon>
        <taxon>Bacillota</taxon>
        <taxon>Clostridia</taxon>
        <taxon>Lachnospirales</taxon>
        <taxon>Lachnospiraceae</taxon>
        <taxon>Mediterraneibacter</taxon>
    </lineage>
</organism>